<evidence type="ECO:0000256" key="1">
    <source>
        <dbReference type="ARBA" id="ARBA00004651"/>
    </source>
</evidence>
<feature type="transmembrane region" description="Helical" evidence="9">
    <location>
        <begin position="345"/>
        <end position="363"/>
    </location>
</feature>
<evidence type="ECO:0008006" key="12">
    <source>
        <dbReference type="Google" id="ProtNLM"/>
    </source>
</evidence>
<evidence type="ECO:0000313" key="10">
    <source>
        <dbReference type="EMBL" id="ODA33550.1"/>
    </source>
</evidence>
<feature type="compositionally biased region" description="Polar residues" evidence="8">
    <location>
        <begin position="27"/>
        <end position="37"/>
    </location>
</feature>
<evidence type="ECO:0000256" key="9">
    <source>
        <dbReference type="SAM" id="Phobius"/>
    </source>
</evidence>
<feature type="transmembrane region" description="Helical" evidence="9">
    <location>
        <begin position="156"/>
        <end position="173"/>
    </location>
</feature>
<evidence type="ECO:0000313" key="11">
    <source>
        <dbReference type="Proteomes" id="UP000094828"/>
    </source>
</evidence>
<accession>A0A1C3EJZ2</accession>
<name>A0A1C3EJZ2_9PLAN</name>
<organism evidence="10 11">
    <name type="scientific">Planctopirus hydrillae</name>
    <dbReference type="NCBI Taxonomy" id="1841610"/>
    <lineage>
        <taxon>Bacteria</taxon>
        <taxon>Pseudomonadati</taxon>
        <taxon>Planctomycetota</taxon>
        <taxon>Planctomycetia</taxon>
        <taxon>Planctomycetales</taxon>
        <taxon>Planctomycetaceae</taxon>
        <taxon>Planctopirus</taxon>
    </lineage>
</organism>
<keyword evidence="6 9" id="KW-0472">Membrane</keyword>
<keyword evidence="5 9" id="KW-1133">Transmembrane helix</keyword>
<evidence type="ECO:0000256" key="5">
    <source>
        <dbReference type="ARBA" id="ARBA00022989"/>
    </source>
</evidence>
<comment type="subcellular location">
    <subcellularLocation>
        <location evidence="1">Cell membrane</location>
        <topology evidence="1">Multi-pass membrane protein</topology>
    </subcellularLocation>
</comment>
<dbReference type="AlphaFoldDB" id="A0A1C3EJZ2"/>
<feature type="transmembrane region" description="Helical" evidence="9">
    <location>
        <begin position="55"/>
        <end position="73"/>
    </location>
</feature>
<evidence type="ECO:0000256" key="6">
    <source>
        <dbReference type="ARBA" id="ARBA00023136"/>
    </source>
</evidence>
<evidence type="ECO:0000256" key="3">
    <source>
        <dbReference type="ARBA" id="ARBA00022679"/>
    </source>
</evidence>
<dbReference type="RefSeq" id="WP_068846867.1">
    <property type="nucleotide sequence ID" value="NZ_LYDR01000051.1"/>
</dbReference>
<evidence type="ECO:0000256" key="7">
    <source>
        <dbReference type="ARBA" id="ARBA00024033"/>
    </source>
</evidence>
<reference evidence="10 11" key="1">
    <citation type="submission" date="2016-05" db="EMBL/GenBank/DDBJ databases">
        <title>Genomic and physiological characterization of Planctopirus sp. isolated from fresh water lake.</title>
        <authorList>
            <person name="Subhash Y."/>
            <person name="Ramana C."/>
        </authorList>
    </citation>
    <scope>NUCLEOTIDE SEQUENCE [LARGE SCALE GENOMIC DNA]</scope>
    <source>
        <strain evidence="10 11">JC280</strain>
    </source>
</reference>
<evidence type="ECO:0000256" key="2">
    <source>
        <dbReference type="ARBA" id="ARBA00022475"/>
    </source>
</evidence>
<comment type="caution">
    <text evidence="10">The sequence shown here is derived from an EMBL/GenBank/DDBJ whole genome shotgun (WGS) entry which is preliminary data.</text>
</comment>
<dbReference type="OrthoDB" id="8096476at2"/>
<feature type="transmembrane region" description="Helical" evidence="9">
    <location>
        <begin position="233"/>
        <end position="254"/>
    </location>
</feature>
<keyword evidence="2" id="KW-1003">Cell membrane</keyword>
<feature type="transmembrane region" description="Helical" evidence="9">
    <location>
        <begin position="396"/>
        <end position="412"/>
    </location>
</feature>
<feature type="transmembrane region" description="Helical" evidence="9">
    <location>
        <begin position="202"/>
        <end position="227"/>
    </location>
</feature>
<comment type="similarity">
    <text evidence="7">Belongs to the glycosyltransferase 87 family.</text>
</comment>
<dbReference type="Pfam" id="PF09594">
    <property type="entry name" value="GT87"/>
    <property type="match status" value="1"/>
</dbReference>
<dbReference type="EMBL" id="LYDR01000051">
    <property type="protein sequence ID" value="ODA33550.1"/>
    <property type="molecule type" value="Genomic_DNA"/>
</dbReference>
<gene>
    <name evidence="10" type="ORF">A6X21_18545</name>
</gene>
<keyword evidence="11" id="KW-1185">Reference proteome</keyword>
<evidence type="ECO:0000256" key="8">
    <source>
        <dbReference type="SAM" id="MobiDB-lite"/>
    </source>
</evidence>
<feature type="transmembrane region" description="Helical" evidence="9">
    <location>
        <begin position="321"/>
        <end position="339"/>
    </location>
</feature>
<dbReference type="InterPro" id="IPR018584">
    <property type="entry name" value="GT87"/>
</dbReference>
<protein>
    <recommendedName>
        <fullName evidence="12">DUF2029 domain-containing protein</fullName>
    </recommendedName>
</protein>
<evidence type="ECO:0000256" key="4">
    <source>
        <dbReference type="ARBA" id="ARBA00022692"/>
    </source>
</evidence>
<dbReference type="GO" id="GO:0005886">
    <property type="term" value="C:plasma membrane"/>
    <property type="evidence" value="ECO:0007669"/>
    <property type="project" value="UniProtKB-SubCell"/>
</dbReference>
<sequence length="440" mass="48468">MQNRFDLLNVTPVQPAPVNAAGDHSSGRQSPDQSITEGSAPLPLWTQASRRWTPAATWALWAILAMVICGFYLKQQYRSVAINYRNAAMAWRASEEMYNTHGDGFLYFPQAALVFLPLTYLPVPVGDVIWRLIGMAWLALALRGLCRLLHPAASDAMFWIVSLVTLPLAFSALRNGQSTIHMTAAMLSASLALAQKEWTKAAFWLCLGMAFKPLIVVMLLLAGAVYPALRLRLVAGIVLLAVSPFLAQWPAYVVDQYQDMLAMLRISYQVGESQALYAHFFGAFAAFGWNAPAWLQTATRLFVAGLTLGGFWLTQQRLSPARTAAWLFLMSATYLMLLNPRTEPNTYACIAPAVGWMLFEAALRGSRGLTMLYAILAVLIVGNFEIGRLITAQERAVWLAPLATTLFAALAFRQWLQELRQSGTANETAALFTPAKDLAA</sequence>
<dbReference type="Proteomes" id="UP000094828">
    <property type="component" value="Unassembled WGS sequence"/>
</dbReference>
<dbReference type="GO" id="GO:0016758">
    <property type="term" value="F:hexosyltransferase activity"/>
    <property type="evidence" value="ECO:0007669"/>
    <property type="project" value="InterPro"/>
</dbReference>
<feature type="transmembrane region" description="Helical" evidence="9">
    <location>
        <begin position="370"/>
        <end position="390"/>
    </location>
</feature>
<feature type="transmembrane region" description="Helical" evidence="9">
    <location>
        <begin position="275"/>
        <end position="291"/>
    </location>
</feature>
<proteinExistence type="inferred from homology"/>
<keyword evidence="3" id="KW-0808">Transferase</keyword>
<keyword evidence="4 9" id="KW-0812">Transmembrane</keyword>
<feature type="transmembrane region" description="Helical" evidence="9">
    <location>
        <begin position="104"/>
        <end position="123"/>
    </location>
</feature>
<feature type="region of interest" description="Disordered" evidence="8">
    <location>
        <begin position="14"/>
        <end position="40"/>
    </location>
</feature>